<protein>
    <submittedName>
        <fullName evidence="1">Uncharacterized protein</fullName>
    </submittedName>
</protein>
<accession>A0A369BMN3</accession>
<evidence type="ECO:0000313" key="2">
    <source>
        <dbReference type="Proteomes" id="UP000253034"/>
    </source>
</evidence>
<keyword evidence="2" id="KW-1185">Reference proteome</keyword>
<dbReference type="EMBL" id="QPJT01000001">
    <property type="protein sequence ID" value="RCX20944.1"/>
    <property type="molecule type" value="Genomic_DNA"/>
</dbReference>
<dbReference type="AlphaFoldDB" id="A0A369BMN3"/>
<dbReference type="Proteomes" id="UP000253034">
    <property type="component" value="Unassembled WGS sequence"/>
</dbReference>
<comment type="caution">
    <text evidence="1">The sequence shown here is derived from an EMBL/GenBank/DDBJ whole genome shotgun (WGS) entry which is preliminary data.</text>
</comment>
<sequence length="177" mass="20390">MNIFIAGPRAISKLNESVIRKIKEIIEDNFNILVGDANGVDKAVQHFCNEHNYRNVKVYATKGKTRNNIGNWYVHNVDVPKNLKGFDFYAAKDYEMARDADYGLMIWNGISKGTLNNIINLLDMGKKTILYYSPEEQFYVIKTLNGLKEFIGRCSKETQELFIDLLYKDSQLKLSVH</sequence>
<organism evidence="1 2">
    <name type="scientific">Anaerobacterium chartisolvens</name>
    <dbReference type="NCBI Taxonomy" id="1297424"/>
    <lineage>
        <taxon>Bacteria</taxon>
        <taxon>Bacillati</taxon>
        <taxon>Bacillota</taxon>
        <taxon>Clostridia</taxon>
        <taxon>Eubacteriales</taxon>
        <taxon>Oscillospiraceae</taxon>
        <taxon>Anaerobacterium</taxon>
    </lineage>
</organism>
<name>A0A369BMN3_9FIRM</name>
<evidence type="ECO:0000313" key="1">
    <source>
        <dbReference type="EMBL" id="RCX20944.1"/>
    </source>
</evidence>
<dbReference type="RefSeq" id="WP_114295892.1">
    <property type="nucleotide sequence ID" value="NZ_QPJT01000001.1"/>
</dbReference>
<dbReference type="OrthoDB" id="1822996at2"/>
<proteinExistence type="predicted"/>
<reference evidence="1 2" key="1">
    <citation type="submission" date="2018-07" db="EMBL/GenBank/DDBJ databases">
        <title>Genomic Encyclopedia of Type Strains, Phase IV (KMG-IV): sequencing the most valuable type-strain genomes for metagenomic binning, comparative biology and taxonomic classification.</title>
        <authorList>
            <person name="Goeker M."/>
        </authorList>
    </citation>
    <scope>NUCLEOTIDE SEQUENCE [LARGE SCALE GENOMIC DNA]</scope>
    <source>
        <strain evidence="1 2">DSM 27016</strain>
    </source>
</reference>
<gene>
    <name evidence="1" type="ORF">DFR58_101146</name>
</gene>